<protein>
    <submittedName>
        <fullName evidence="1">Uncharacterized protein</fullName>
    </submittedName>
</protein>
<reference evidence="1 2" key="1">
    <citation type="submission" date="2020-06" db="EMBL/GenBank/DDBJ databases">
        <title>Transcriptomic and genomic resources for Thalictrum thalictroides and T. hernandezii: Facilitating candidate gene discovery in an emerging model plant lineage.</title>
        <authorList>
            <person name="Arias T."/>
            <person name="Riano-Pachon D.M."/>
            <person name="Di Stilio V.S."/>
        </authorList>
    </citation>
    <scope>NUCLEOTIDE SEQUENCE [LARGE SCALE GENOMIC DNA]</scope>
    <source>
        <strain evidence="2">cv. WT478/WT964</strain>
        <tissue evidence="1">Leaves</tissue>
    </source>
</reference>
<name>A0A7J6X6Z9_THATH</name>
<evidence type="ECO:0000313" key="2">
    <source>
        <dbReference type="Proteomes" id="UP000554482"/>
    </source>
</evidence>
<dbReference type="Proteomes" id="UP000554482">
    <property type="component" value="Unassembled WGS sequence"/>
</dbReference>
<sequence length="251" mass="29342">MATLDISLYKYIRGANARSILWTLIDVNGHDVLRASANLRRIIRDILNKMRRKHAKEKFHGDLGDPKNIVFEKGNIEALKFINSKPEANKDDDYKGLGQLLEEICQVTTLRGNGKSYYTLDDETINFKRDLSGRIMVSCKLYIHHHYWLMDAGERQKFFSNAFNRIKTDDKLKNELDGIQSALSPFPSAIPKHTIFSQILARGHRSKYQDNMNHLITFVRHSYEHWQETVQFKEHVLQMECRCTSLFRLNL</sequence>
<evidence type="ECO:0000313" key="1">
    <source>
        <dbReference type="EMBL" id="KAF5204142.1"/>
    </source>
</evidence>
<proteinExistence type="predicted"/>
<dbReference type="AlphaFoldDB" id="A0A7J6X6Z9"/>
<dbReference type="EMBL" id="JABWDY010005819">
    <property type="protein sequence ID" value="KAF5204142.1"/>
    <property type="molecule type" value="Genomic_DNA"/>
</dbReference>
<organism evidence="1 2">
    <name type="scientific">Thalictrum thalictroides</name>
    <name type="common">Rue-anemone</name>
    <name type="synonym">Anemone thalictroides</name>
    <dbReference type="NCBI Taxonomy" id="46969"/>
    <lineage>
        <taxon>Eukaryota</taxon>
        <taxon>Viridiplantae</taxon>
        <taxon>Streptophyta</taxon>
        <taxon>Embryophyta</taxon>
        <taxon>Tracheophyta</taxon>
        <taxon>Spermatophyta</taxon>
        <taxon>Magnoliopsida</taxon>
        <taxon>Ranunculales</taxon>
        <taxon>Ranunculaceae</taxon>
        <taxon>Thalictroideae</taxon>
        <taxon>Thalictrum</taxon>
    </lineage>
</organism>
<keyword evidence="2" id="KW-1185">Reference proteome</keyword>
<accession>A0A7J6X6Z9</accession>
<gene>
    <name evidence="1" type="ORF">FRX31_006271</name>
</gene>
<comment type="caution">
    <text evidence="1">The sequence shown here is derived from an EMBL/GenBank/DDBJ whole genome shotgun (WGS) entry which is preliminary data.</text>
</comment>